<dbReference type="Pfam" id="PF00905">
    <property type="entry name" value="Transpeptidase"/>
    <property type="match status" value="1"/>
</dbReference>
<keyword evidence="7" id="KW-1185">Reference proteome</keyword>
<dbReference type="Gene3D" id="3.30.450.330">
    <property type="match status" value="1"/>
</dbReference>
<proteinExistence type="inferred from homology"/>
<dbReference type="InterPro" id="IPR001460">
    <property type="entry name" value="PCN-bd_Tpept"/>
</dbReference>
<name>A0A916YEQ6_9MICO</name>
<evidence type="ECO:0000256" key="3">
    <source>
        <dbReference type="ARBA" id="ARBA00023136"/>
    </source>
</evidence>
<organism evidence="6 7">
    <name type="scientific">Microbacterium faecale</name>
    <dbReference type="NCBI Taxonomy" id="1804630"/>
    <lineage>
        <taxon>Bacteria</taxon>
        <taxon>Bacillati</taxon>
        <taxon>Actinomycetota</taxon>
        <taxon>Actinomycetes</taxon>
        <taxon>Micrococcales</taxon>
        <taxon>Microbacteriaceae</taxon>
        <taxon>Microbacterium</taxon>
    </lineage>
</organism>
<dbReference type="GO" id="GO:0005886">
    <property type="term" value="C:plasma membrane"/>
    <property type="evidence" value="ECO:0007669"/>
    <property type="project" value="TreeGrafter"/>
</dbReference>
<dbReference type="EMBL" id="BMHO01000001">
    <property type="protein sequence ID" value="GGD42279.1"/>
    <property type="molecule type" value="Genomic_DNA"/>
</dbReference>
<keyword evidence="6" id="KW-0132">Cell division</keyword>
<evidence type="ECO:0000313" key="6">
    <source>
        <dbReference type="EMBL" id="GGD42279.1"/>
    </source>
</evidence>
<feature type="domain" description="Penicillin-binding protein dimerisation" evidence="5">
    <location>
        <begin position="59"/>
        <end position="189"/>
    </location>
</feature>
<evidence type="ECO:0000256" key="1">
    <source>
        <dbReference type="ARBA" id="ARBA00004370"/>
    </source>
</evidence>
<reference evidence="6" key="1">
    <citation type="journal article" date="2014" name="Int. J. Syst. Evol. Microbiol.">
        <title>Complete genome sequence of Corynebacterium casei LMG S-19264T (=DSM 44701T), isolated from a smear-ripened cheese.</title>
        <authorList>
            <consortium name="US DOE Joint Genome Institute (JGI-PGF)"/>
            <person name="Walter F."/>
            <person name="Albersmeier A."/>
            <person name="Kalinowski J."/>
            <person name="Ruckert C."/>
        </authorList>
    </citation>
    <scope>NUCLEOTIDE SEQUENCE</scope>
    <source>
        <strain evidence="6">CGMCC 1.15152</strain>
    </source>
</reference>
<dbReference type="GO" id="GO:0008658">
    <property type="term" value="F:penicillin binding"/>
    <property type="evidence" value="ECO:0007669"/>
    <property type="project" value="InterPro"/>
</dbReference>
<dbReference type="Proteomes" id="UP000633205">
    <property type="component" value="Unassembled WGS sequence"/>
</dbReference>
<dbReference type="Gene3D" id="3.90.1310.10">
    <property type="entry name" value="Penicillin-binding protein 2a (Domain 2)"/>
    <property type="match status" value="1"/>
</dbReference>
<dbReference type="Gene3D" id="3.40.710.10">
    <property type="entry name" value="DD-peptidase/beta-lactamase superfamily"/>
    <property type="match status" value="1"/>
</dbReference>
<comment type="subcellular location">
    <subcellularLocation>
        <location evidence="1">Membrane</location>
    </subcellularLocation>
</comment>
<evidence type="ECO:0000256" key="2">
    <source>
        <dbReference type="ARBA" id="ARBA00007171"/>
    </source>
</evidence>
<comment type="caution">
    <text evidence="6">The sequence shown here is derived from an EMBL/GenBank/DDBJ whole genome shotgun (WGS) entry which is preliminary data.</text>
</comment>
<protein>
    <submittedName>
        <fullName evidence="6">Cell division protein FtsI</fullName>
    </submittedName>
</protein>
<dbReference type="InterPro" id="IPR050515">
    <property type="entry name" value="Beta-lactam/transpept"/>
</dbReference>
<dbReference type="RefSeq" id="WP_188712463.1">
    <property type="nucleotide sequence ID" value="NZ_BMHO01000001.1"/>
</dbReference>
<evidence type="ECO:0000259" key="5">
    <source>
        <dbReference type="Pfam" id="PF03717"/>
    </source>
</evidence>
<sequence>MNASVSRSARRRTSTAAVVVLIVLVAFAVRLFDIQVVRADEHIEDSLAVGNLVGTAALPGVRGSIVDADGNVLASSSISYDAAIDPSLVGDVDRIDDEANKYVETWGRIAERIGDVIGMTGAEVEQVVDDAVENDPDVEYTRLKRGLTTEQYRALLEVDAPMLILEPQKSRSYPNGAVGGNLVGFTSSDDTPLAGYEMMSNACLESSDGQISYQRSGDGGARLPGTVTETPAVDGGTLQLTIDTDLSWYLLQMLKEEVEAQKAKAGSIMVVDVETGEVKSAVDYPTLDPNEPGAAEKDDRGANVLTMSYEPGSTFKAITAATLLDQGAVTPLTEVRASGYEQFPNGAAVGDSFNHEEYRYTVAGALIDSSNVALSKLGALVSDETRHDYLQKFGIGEKTPINFAGEPSGVLHPADQWDNQTHYATTFGHGFTVTMPQVVSAFQTLANGGVRTPIHIVDGCTDTDGGATKPDLPDEARVISEDAAAQTVRMLEDVANQGYLADQIEVPGYRLAIKTGTSQKADGNGRYKAGIYTTSMVGVAPADDPKYVVMVRLDEPRRVTSSAATAPAFQKAMTQVLKTYRVQPSEEQYDPLPKFVE</sequence>
<reference evidence="6" key="2">
    <citation type="submission" date="2020-09" db="EMBL/GenBank/DDBJ databases">
        <authorList>
            <person name="Sun Q."/>
            <person name="Zhou Y."/>
        </authorList>
    </citation>
    <scope>NUCLEOTIDE SEQUENCE</scope>
    <source>
        <strain evidence="6">CGMCC 1.15152</strain>
    </source>
</reference>
<dbReference type="Pfam" id="PF03717">
    <property type="entry name" value="PBP_dimer"/>
    <property type="match status" value="1"/>
</dbReference>
<dbReference type="InterPro" id="IPR036138">
    <property type="entry name" value="PBP_dimer_sf"/>
</dbReference>
<evidence type="ECO:0000259" key="4">
    <source>
        <dbReference type="Pfam" id="PF00905"/>
    </source>
</evidence>
<dbReference type="InterPro" id="IPR005311">
    <property type="entry name" value="PBP_dimer"/>
</dbReference>
<keyword evidence="6" id="KW-0131">Cell cycle</keyword>
<keyword evidence="3" id="KW-0472">Membrane</keyword>
<dbReference type="InterPro" id="IPR012338">
    <property type="entry name" value="Beta-lactam/transpept-like"/>
</dbReference>
<dbReference type="GO" id="GO:0071555">
    <property type="term" value="P:cell wall organization"/>
    <property type="evidence" value="ECO:0007669"/>
    <property type="project" value="TreeGrafter"/>
</dbReference>
<dbReference type="PANTHER" id="PTHR30627">
    <property type="entry name" value="PEPTIDOGLYCAN D,D-TRANSPEPTIDASE"/>
    <property type="match status" value="1"/>
</dbReference>
<dbReference type="AlphaFoldDB" id="A0A916YEQ6"/>
<dbReference type="GO" id="GO:0051301">
    <property type="term" value="P:cell division"/>
    <property type="evidence" value="ECO:0007669"/>
    <property type="project" value="UniProtKB-KW"/>
</dbReference>
<gene>
    <name evidence="6" type="ORF">GCM10010915_24230</name>
</gene>
<dbReference type="SUPFAM" id="SSF56601">
    <property type="entry name" value="beta-lactamase/transpeptidase-like"/>
    <property type="match status" value="1"/>
</dbReference>
<accession>A0A916YEQ6</accession>
<dbReference type="SUPFAM" id="SSF56519">
    <property type="entry name" value="Penicillin binding protein dimerisation domain"/>
    <property type="match status" value="1"/>
</dbReference>
<dbReference type="PANTHER" id="PTHR30627:SF1">
    <property type="entry name" value="PEPTIDOGLYCAN D,D-TRANSPEPTIDASE FTSI"/>
    <property type="match status" value="1"/>
</dbReference>
<comment type="similarity">
    <text evidence="2">Belongs to the transpeptidase family.</text>
</comment>
<evidence type="ECO:0000313" key="7">
    <source>
        <dbReference type="Proteomes" id="UP000633205"/>
    </source>
</evidence>
<feature type="domain" description="Penicillin-binding protein transpeptidase" evidence="4">
    <location>
        <begin position="266"/>
        <end position="573"/>
    </location>
</feature>